<dbReference type="Pfam" id="PF14337">
    <property type="entry name" value="Abi_alpha"/>
    <property type="match status" value="1"/>
</dbReference>
<evidence type="ECO:0008006" key="3">
    <source>
        <dbReference type="Google" id="ProtNLM"/>
    </source>
</evidence>
<dbReference type="RefSeq" id="WP_004706423.1">
    <property type="nucleotide sequence ID" value="NZ_CP023964.1"/>
</dbReference>
<proteinExistence type="predicted"/>
<dbReference type="OrthoDB" id="1347735at2"/>
<dbReference type="Proteomes" id="UP000254835">
    <property type="component" value="Unassembled WGS sequence"/>
</dbReference>
<protein>
    <recommendedName>
        <fullName evidence="3">DUF4393 domain-containing protein</fullName>
    </recommendedName>
</protein>
<reference evidence="1 2" key="1">
    <citation type="submission" date="2018-06" db="EMBL/GenBank/DDBJ databases">
        <authorList>
            <consortium name="Pathogen Informatics"/>
            <person name="Doyle S."/>
        </authorList>
    </citation>
    <scope>NUCLEOTIDE SEQUENCE [LARGE SCALE GENOMIC DNA]</scope>
    <source>
        <strain evidence="1 2">NCTC11470</strain>
    </source>
</reference>
<dbReference type="Gene3D" id="3.30.110.190">
    <property type="match status" value="1"/>
</dbReference>
<evidence type="ECO:0000313" key="1">
    <source>
        <dbReference type="EMBL" id="SUP75180.1"/>
    </source>
</evidence>
<organism evidence="1 2">
    <name type="scientific">Yersinia frederiksenii</name>
    <dbReference type="NCBI Taxonomy" id="29484"/>
    <lineage>
        <taxon>Bacteria</taxon>
        <taxon>Pseudomonadati</taxon>
        <taxon>Pseudomonadota</taxon>
        <taxon>Gammaproteobacteria</taxon>
        <taxon>Enterobacterales</taxon>
        <taxon>Yersiniaceae</taxon>
        <taxon>Yersinia</taxon>
    </lineage>
</organism>
<sequence>MSEENKIRDAADAVAGIVKAVPVYQDVLQPAAQEVGTALQTVAKTIHIVLAPVSAMVWGYDKIKDFISIKVAEKLKDVPPENLISPKPNVAGPALDALKYIGHDESLSDLYANLLASSMNKDTANYTHPSFVDIIKQLTSDEAKLLRYISVNSILPIIDVKLRTDTGGIMIYRRNFSLLGVNSEVEVTENTSSYIDNICRLGLCAIPIMSEYVDSSHYYDIEDLPEIKFLNNSDSGDVPRLKIERKALTITDFGVNFLNTCVSPSVQ</sequence>
<name>A0A380PNP7_YERFR</name>
<evidence type="ECO:0000313" key="2">
    <source>
        <dbReference type="Proteomes" id="UP000254835"/>
    </source>
</evidence>
<accession>A0A380PNP7</accession>
<dbReference type="AlphaFoldDB" id="A0A380PNP7"/>
<dbReference type="EMBL" id="UHJA01000001">
    <property type="protein sequence ID" value="SUP75180.1"/>
    <property type="molecule type" value="Genomic_DNA"/>
</dbReference>
<dbReference type="InterPro" id="IPR025506">
    <property type="entry name" value="Abi_alpha"/>
</dbReference>
<gene>
    <name evidence="1" type="ORF">NCTC11470_00185</name>
</gene>
<dbReference type="GeneID" id="57907557"/>